<keyword evidence="1" id="KW-1133">Transmembrane helix</keyword>
<dbReference type="Proteomes" id="UP001466331">
    <property type="component" value="Unassembled WGS sequence"/>
</dbReference>
<feature type="transmembrane region" description="Helical" evidence="1">
    <location>
        <begin position="53"/>
        <end position="76"/>
    </location>
</feature>
<sequence length="78" mass="8828">MKLTRQTKNDFLKLFFLSATLGTLIWAMIEILLRNAGFSDIPTLPEISLDVYFIKISIRLNPGTFIGIGVGTFVFFKI</sequence>
<keyword evidence="1" id="KW-0812">Transmembrane</keyword>
<name>A0ABU9UCF3_9SPIR</name>
<evidence type="ECO:0000313" key="3">
    <source>
        <dbReference type="Proteomes" id="UP001466331"/>
    </source>
</evidence>
<feature type="transmembrane region" description="Helical" evidence="1">
    <location>
        <begin position="12"/>
        <end position="33"/>
    </location>
</feature>
<proteinExistence type="predicted"/>
<comment type="caution">
    <text evidence="2">The sequence shown here is derived from an EMBL/GenBank/DDBJ whole genome shotgun (WGS) entry which is preliminary data.</text>
</comment>
<dbReference type="EMBL" id="JBCHKQ010000002">
    <property type="protein sequence ID" value="MEM5948179.1"/>
    <property type="molecule type" value="Genomic_DNA"/>
</dbReference>
<keyword evidence="1" id="KW-0472">Membrane</keyword>
<accession>A0ABU9UCF3</accession>
<gene>
    <name evidence="2" type="ORF">WKV44_06460</name>
</gene>
<keyword evidence="3" id="KW-1185">Reference proteome</keyword>
<reference evidence="2 3" key="1">
    <citation type="submission" date="2024-03" db="EMBL/GenBank/DDBJ databases">
        <title>Ignisphaera cupida sp. nov., a hyperthermophilic hydrolytic archaeon from a hot spring of Kamchatka, and proposal of Ignisphaeraceae fam. nov.</title>
        <authorList>
            <person name="Podosokorskaya O.A."/>
            <person name="Elcheninov A.G."/>
            <person name="Maltseva A.I."/>
            <person name="Zayulina K.S."/>
            <person name="Novikov A."/>
            <person name="Merkel A.Y."/>
        </authorList>
    </citation>
    <scope>NUCLEOTIDE SEQUENCE [LARGE SCALE GENOMIC DNA]</scope>
    <source>
        <strain evidence="2 3">38H-sp</strain>
    </source>
</reference>
<evidence type="ECO:0000256" key="1">
    <source>
        <dbReference type="SAM" id="Phobius"/>
    </source>
</evidence>
<protein>
    <recommendedName>
        <fullName evidence="4">DUF4321 domain-containing protein</fullName>
    </recommendedName>
</protein>
<organism evidence="2 3">
    <name type="scientific">Rarispira pelagica</name>
    <dbReference type="NCBI Taxonomy" id="3141764"/>
    <lineage>
        <taxon>Bacteria</taxon>
        <taxon>Pseudomonadati</taxon>
        <taxon>Spirochaetota</taxon>
        <taxon>Spirochaetia</taxon>
        <taxon>Winmispirales</taxon>
        <taxon>Winmispiraceae</taxon>
        <taxon>Rarispira</taxon>
    </lineage>
</organism>
<dbReference type="RefSeq" id="WP_420069625.1">
    <property type="nucleotide sequence ID" value="NZ_JBCHKQ010000002.1"/>
</dbReference>
<evidence type="ECO:0008006" key="4">
    <source>
        <dbReference type="Google" id="ProtNLM"/>
    </source>
</evidence>
<evidence type="ECO:0000313" key="2">
    <source>
        <dbReference type="EMBL" id="MEM5948179.1"/>
    </source>
</evidence>